<comment type="similarity">
    <text evidence="6">Belongs to the Vsr family.</text>
</comment>
<evidence type="ECO:0000256" key="5">
    <source>
        <dbReference type="ARBA" id="ARBA00023204"/>
    </source>
</evidence>
<dbReference type="RefSeq" id="WP_113043597.1">
    <property type="nucleotide sequence ID" value="NZ_CAWQKC010000251.1"/>
</dbReference>
<proteinExistence type="inferred from homology"/>
<dbReference type="NCBIfam" id="TIGR00632">
    <property type="entry name" value="vsr"/>
    <property type="match status" value="1"/>
</dbReference>
<dbReference type="GO" id="GO:0006298">
    <property type="term" value="P:mismatch repair"/>
    <property type="evidence" value="ECO:0007669"/>
    <property type="project" value="InterPro"/>
</dbReference>
<evidence type="ECO:0000256" key="3">
    <source>
        <dbReference type="ARBA" id="ARBA00022763"/>
    </source>
</evidence>
<organism evidence="7 8">
    <name type="scientific">Photorhabdus bodei</name>
    <dbReference type="NCBI Taxonomy" id="2029681"/>
    <lineage>
        <taxon>Bacteria</taxon>
        <taxon>Pseudomonadati</taxon>
        <taxon>Pseudomonadota</taxon>
        <taxon>Gammaproteobacteria</taxon>
        <taxon>Enterobacterales</taxon>
        <taxon>Morganellaceae</taxon>
        <taxon>Photorhabdus</taxon>
    </lineage>
</organism>
<keyword evidence="4" id="KW-0378">Hydrolase</keyword>
<evidence type="ECO:0000313" key="7">
    <source>
        <dbReference type="EMBL" id="MDB6374366.1"/>
    </source>
</evidence>
<dbReference type="InterPro" id="IPR011335">
    <property type="entry name" value="Restrct_endonuc-II-like"/>
</dbReference>
<evidence type="ECO:0000256" key="6">
    <source>
        <dbReference type="ARBA" id="ARBA00029466"/>
    </source>
</evidence>
<dbReference type="Gene3D" id="3.40.960.10">
    <property type="entry name" value="VSR Endonuclease"/>
    <property type="match status" value="1"/>
</dbReference>
<dbReference type="Proteomes" id="UP001212996">
    <property type="component" value="Unassembled WGS sequence"/>
</dbReference>
<keyword evidence="2 7" id="KW-0255">Endonuclease</keyword>
<dbReference type="GO" id="GO:0016787">
    <property type="term" value="F:hydrolase activity"/>
    <property type="evidence" value="ECO:0007669"/>
    <property type="project" value="UniProtKB-KW"/>
</dbReference>
<dbReference type="Pfam" id="PF03852">
    <property type="entry name" value="Vsr"/>
    <property type="match status" value="1"/>
</dbReference>
<evidence type="ECO:0000256" key="4">
    <source>
        <dbReference type="ARBA" id="ARBA00022801"/>
    </source>
</evidence>
<keyword evidence="3" id="KW-0227">DNA damage</keyword>
<evidence type="ECO:0000256" key="2">
    <source>
        <dbReference type="ARBA" id="ARBA00022759"/>
    </source>
</evidence>
<keyword evidence="5" id="KW-0234">DNA repair</keyword>
<accession>A0AAW6BNI7</accession>
<evidence type="ECO:0000313" key="8">
    <source>
        <dbReference type="Proteomes" id="UP001212996"/>
    </source>
</evidence>
<sequence>MKAISKIKRSHIMRSIHSKSTKPEIIVGKILNNLEINHISQCEKIYGKPDFVCVEHKAAILVNGCFWHSHSCHMFRPPKSTSEYWTKKLKNNIERDMRVISNLNNLGYRVLVVWECALLGKKKLDSIILQDCIEEWIFTGIRNCEIDYQGIKLMQSLC</sequence>
<dbReference type="SUPFAM" id="SSF52980">
    <property type="entry name" value="Restriction endonuclease-like"/>
    <property type="match status" value="1"/>
</dbReference>
<dbReference type="EMBL" id="JAQMFO010000044">
    <property type="protein sequence ID" value="MDB6374366.1"/>
    <property type="molecule type" value="Genomic_DNA"/>
</dbReference>
<dbReference type="AlphaFoldDB" id="A0AAW6BNI7"/>
<dbReference type="CDD" id="cd00221">
    <property type="entry name" value="Vsr"/>
    <property type="match status" value="1"/>
</dbReference>
<keyword evidence="1" id="KW-0540">Nuclease</keyword>
<dbReference type="InterPro" id="IPR004603">
    <property type="entry name" value="DNA_mismatch_endonuc_vsr"/>
</dbReference>
<evidence type="ECO:0000256" key="1">
    <source>
        <dbReference type="ARBA" id="ARBA00022722"/>
    </source>
</evidence>
<comment type="caution">
    <text evidence="7">The sequence shown here is derived from an EMBL/GenBank/DDBJ whole genome shotgun (WGS) entry which is preliminary data.</text>
</comment>
<protein>
    <submittedName>
        <fullName evidence="7">Very short patch repair endonuclease</fullName>
    </submittedName>
</protein>
<gene>
    <name evidence="7" type="ORF">PH362_21170</name>
</gene>
<reference evidence="7" key="1">
    <citation type="submission" date="2023-01" db="EMBL/GenBank/DDBJ databases">
        <title>Genome sequencing of Photorhabdus bodei 09-20.</title>
        <authorList>
            <person name="Kalindamar S."/>
            <person name="Kumru S."/>
        </authorList>
    </citation>
    <scope>NUCLEOTIDE SEQUENCE</scope>
    <source>
        <strain evidence="7">09-20</strain>
    </source>
</reference>
<dbReference type="GO" id="GO:0004519">
    <property type="term" value="F:endonuclease activity"/>
    <property type="evidence" value="ECO:0007669"/>
    <property type="project" value="UniProtKB-KW"/>
</dbReference>
<name>A0AAW6BNI7_9GAMM</name>